<dbReference type="GO" id="GO:0008097">
    <property type="term" value="F:5S rRNA binding"/>
    <property type="evidence" value="ECO:0007669"/>
    <property type="project" value="TreeGrafter"/>
</dbReference>
<dbReference type="HAMAP" id="MF_01337_B">
    <property type="entry name" value="Ribosomal_uL18_B"/>
    <property type="match status" value="1"/>
</dbReference>
<evidence type="ECO:0000256" key="2">
    <source>
        <dbReference type="ARBA" id="ARBA00022730"/>
    </source>
</evidence>
<dbReference type="NCBIfam" id="TIGR00060">
    <property type="entry name" value="L18_bact"/>
    <property type="match status" value="1"/>
</dbReference>
<keyword evidence="5 7" id="KW-0687">Ribonucleoprotein</keyword>
<dbReference type="GO" id="GO:0005840">
    <property type="term" value="C:ribosome"/>
    <property type="evidence" value="ECO:0007669"/>
    <property type="project" value="UniProtKB-KW"/>
</dbReference>
<dbReference type="PANTHER" id="PTHR12899:SF3">
    <property type="entry name" value="LARGE RIBOSOMAL SUBUNIT PROTEIN UL18M"/>
    <property type="match status" value="1"/>
</dbReference>
<gene>
    <name evidence="7" type="primary">rplR</name>
    <name evidence="8" type="ORF">A3A33_02720</name>
</gene>
<dbReference type="GO" id="GO:0003735">
    <property type="term" value="F:structural constituent of ribosome"/>
    <property type="evidence" value="ECO:0007669"/>
    <property type="project" value="InterPro"/>
</dbReference>
<evidence type="ECO:0000256" key="4">
    <source>
        <dbReference type="ARBA" id="ARBA00022980"/>
    </source>
</evidence>
<comment type="subunit">
    <text evidence="7">Part of the 50S ribosomal subunit; part of the 5S rRNA/L5/L18/L25 subcomplex. Contacts the 5S and 23S rRNAs.</text>
</comment>
<evidence type="ECO:0000256" key="7">
    <source>
        <dbReference type="HAMAP-Rule" id="MF_01337"/>
    </source>
</evidence>
<dbReference type="CDD" id="cd00432">
    <property type="entry name" value="Ribosomal_L18_L5e"/>
    <property type="match status" value="1"/>
</dbReference>
<comment type="caution">
    <text evidence="8">The sequence shown here is derived from an EMBL/GenBank/DDBJ whole genome shotgun (WGS) entry which is preliminary data.</text>
</comment>
<dbReference type="GO" id="GO:1990904">
    <property type="term" value="C:ribonucleoprotein complex"/>
    <property type="evidence" value="ECO:0007669"/>
    <property type="project" value="UniProtKB-KW"/>
</dbReference>
<dbReference type="PANTHER" id="PTHR12899">
    <property type="entry name" value="39S RIBOSOMAL PROTEIN L18, MITOCHONDRIAL"/>
    <property type="match status" value="1"/>
</dbReference>
<evidence type="ECO:0000256" key="5">
    <source>
        <dbReference type="ARBA" id="ARBA00023274"/>
    </source>
</evidence>
<dbReference type="Proteomes" id="UP000179047">
    <property type="component" value="Unassembled WGS sequence"/>
</dbReference>
<dbReference type="GO" id="GO:0006412">
    <property type="term" value="P:translation"/>
    <property type="evidence" value="ECO:0007669"/>
    <property type="project" value="UniProtKB-UniRule"/>
</dbReference>
<dbReference type="InterPro" id="IPR005484">
    <property type="entry name" value="Ribosomal_uL18_bac/plant/anim"/>
</dbReference>
<comment type="function">
    <text evidence="7">This is one of the proteins that bind and probably mediate the attachment of the 5S RNA into the large ribosomal subunit, where it forms part of the central protuberance.</text>
</comment>
<evidence type="ECO:0000313" key="8">
    <source>
        <dbReference type="EMBL" id="OGN29149.1"/>
    </source>
</evidence>
<evidence type="ECO:0000256" key="6">
    <source>
        <dbReference type="ARBA" id="ARBA00035197"/>
    </source>
</evidence>
<dbReference type="InterPro" id="IPR057268">
    <property type="entry name" value="Ribosomal_L18"/>
</dbReference>
<keyword evidence="4 7" id="KW-0689">Ribosomal protein</keyword>
<sequence length="120" mass="13431">MLSIMDNKRINRIKRHTRIRAKVSGTKEVPRVAVFRSNQHIYAQMIDDTTGTTLASIHDITKTKGKVPKKSDRAAQIGEKLAEKAKALGITKIVFDRGGYQYHGRIKALAESLRKGGLIF</sequence>
<accession>A0A1F8GXI2</accession>
<dbReference type="GO" id="GO:0005737">
    <property type="term" value="C:cytoplasm"/>
    <property type="evidence" value="ECO:0007669"/>
    <property type="project" value="UniProtKB-ARBA"/>
</dbReference>
<dbReference type="FunFam" id="3.30.420.100:FF:000001">
    <property type="entry name" value="50S ribosomal protein L18"/>
    <property type="match status" value="1"/>
</dbReference>
<evidence type="ECO:0000256" key="3">
    <source>
        <dbReference type="ARBA" id="ARBA00022884"/>
    </source>
</evidence>
<name>A0A1F8GXI2_9BACT</name>
<dbReference type="EMBL" id="MGKP01000009">
    <property type="protein sequence ID" value="OGN29149.1"/>
    <property type="molecule type" value="Genomic_DNA"/>
</dbReference>
<organism evidence="8 9">
    <name type="scientific">Candidatus Yanofskybacteria bacterium RIFCSPLOWO2_01_FULL_49_25</name>
    <dbReference type="NCBI Taxonomy" id="1802701"/>
    <lineage>
        <taxon>Bacteria</taxon>
        <taxon>Candidatus Yanofskyibacteriota</taxon>
    </lineage>
</organism>
<dbReference type="InterPro" id="IPR004389">
    <property type="entry name" value="Ribosomal_uL18_bac-type"/>
</dbReference>
<keyword evidence="3 7" id="KW-0694">RNA-binding</keyword>
<proteinExistence type="inferred from homology"/>
<dbReference type="Gene3D" id="3.30.420.100">
    <property type="match status" value="1"/>
</dbReference>
<keyword evidence="2 7" id="KW-0699">rRNA-binding</keyword>
<comment type="similarity">
    <text evidence="1 7">Belongs to the universal ribosomal protein uL18 family.</text>
</comment>
<evidence type="ECO:0000313" key="9">
    <source>
        <dbReference type="Proteomes" id="UP000179047"/>
    </source>
</evidence>
<dbReference type="STRING" id="1802701.A3A33_02720"/>
<dbReference type="Pfam" id="PF00861">
    <property type="entry name" value="Ribosomal_L18p"/>
    <property type="match status" value="1"/>
</dbReference>
<dbReference type="SUPFAM" id="SSF53137">
    <property type="entry name" value="Translational machinery components"/>
    <property type="match status" value="1"/>
</dbReference>
<dbReference type="AlphaFoldDB" id="A0A1F8GXI2"/>
<protein>
    <recommendedName>
        <fullName evidence="6 7">Large ribosomal subunit protein uL18</fullName>
    </recommendedName>
</protein>
<evidence type="ECO:0000256" key="1">
    <source>
        <dbReference type="ARBA" id="ARBA00007116"/>
    </source>
</evidence>
<reference evidence="8 9" key="1">
    <citation type="journal article" date="2016" name="Nat. Commun.">
        <title>Thousands of microbial genomes shed light on interconnected biogeochemical processes in an aquifer system.</title>
        <authorList>
            <person name="Anantharaman K."/>
            <person name="Brown C.T."/>
            <person name="Hug L.A."/>
            <person name="Sharon I."/>
            <person name="Castelle C.J."/>
            <person name="Probst A.J."/>
            <person name="Thomas B.C."/>
            <person name="Singh A."/>
            <person name="Wilkins M.J."/>
            <person name="Karaoz U."/>
            <person name="Brodie E.L."/>
            <person name="Williams K.H."/>
            <person name="Hubbard S.S."/>
            <person name="Banfield J.F."/>
        </authorList>
    </citation>
    <scope>NUCLEOTIDE SEQUENCE [LARGE SCALE GENOMIC DNA]</scope>
</reference>